<evidence type="ECO:0000256" key="5">
    <source>
        <dbReference type="ARBA" id="ARBA00023004"/>
    </source>
</evidence>
<evidence type="ECO:0000256" key="4">
    <source>
        <dbReference type="ARBA" id="ARBA00023002"/>
    </source>
</evidence>
<feature type="domain" description="Biopterin-dependent aromatic amino acid hydroxylase family profile" evidence="9">
    <location>
        <begin position="174"/>
        <end position="322"/>
    </location>
</feature>
<keyword evidence="11" id="KW-1185">Reference proteome</keyword>
<dbReference type="InterPro" id="IPR036951">
    <property type="entry name" value="ArAA_hydroxylase_sf"/>
</dbReference>
<evidence type="ECO:0000256" key="7">
    <source>
        <dbReference type="PIRSR" id="PIRSR601273-2"/>
    </source>
</evidence>
<dbReference type="SUPFAM" id="SSF55021">
    <property type="entry name" value="ACT-like"/>
    <property type="match status" value="1"/>
</dbReference>
<dbReference type="OMA" id="ARIHHIE"/>
<dbReference type="SUPFAM" id="SSF56534">
    <property type="entry name" value="Aromatic aminoacid monoxygenases, catalytic and oligomerization domains"/>
    <property type="match status" value="1"/>
</dbReference>
<dbReference type="GO" id="GO:0004511">
    <property type="term" value="F:tyrosine 3-monooxygenase activity"/>
    <property type="evidence" value="ECO:0007669"/>
    <property type="project" value="TreeGrafter"/>
</dbReference>
<feature type="region of interest" description="Disordered" evidence="8">
    <location>
        <begin position="1"/>
        <end position="36"/>
    </location>
</feature>
<dbReference type="GO" id="GO:0005506">
    <property type="term" value="F:iron ion binding"/>
    <property type="evidence" value="ECO:0007669"/>
    <property type="project" value="InterPro"/>
</dbReference>
<name>A0A401T4X4_CHIPU</name>
<dbReference type="STRING" id="137246.A0A401T4X4"/>
<evidence type="ECO:0000256" key="2">
    <source>
        <dbReference type="ARBA" id="ARBA00009712"/>
    </source>
</evidence>
<evidence type="ECO:0000313" key="11">
    <source>
        <dbReference type="Proteomes" id="UP000287033"/>
    </source>
</evidence>
<evidence type="ECO:0000259" key="9">
    <source>
        <dbReference type="PROSITE" id="PS51410"/>
    </source>
</evidence>
<evidence type="ECO:0000256" key="8">
    <source>
        <dbReference type="SAM" id="MobiDB-lite"/>
    </source>
</evidence>
<dbReference type="OrthoDB" id="983542at2759"/>
<dbReference type="PANTHER" id="PTHR11473">
    <property type="entry name" value="AROMATIC AMINO ACID HYDROXYLASE"/>
    <property type="match status" value="1"/>
</dbReference>
<sequence>MKTEVCSQAVPGKRDSLVDGAQADGERDSSVPEFSEHFIPDRDGDRDLVTVTFSLRNTKNSGLSRALKIFEAFEAQIHHVESRPSRKGKVGIDDLDFFIRKEVYTKLSTLYPSHACKQFLDAFHILEKHCGYQADNIPQLQDVSNFLKERTGFRLHPTAGLLSPRDFLASLAFRELGLASLGASEEDIEKLSTLYWFTIEFGLCKQNGVLKAYGAGLLSSYGELMYSLSGEPQYKAFNPEVTAMQTYQDQTFQPVYFVSESFEDAKSKLWMYACKIRRPFSLRYDPLTCSVDLLDKPHKIKKALTQIADELKNLCFALDKLS</sequence>
<accession>A0A401T4X4</accession>
<comment type="similarity">
    <text evidence="2">Belongs to the biopterin-dependent aromatic amino acid hydroxylase family.</text>
</comment>
<evidence type="ECO:0000256" key="3">
    <source>
        <dbReference type="ARBA" id="ARBA00022723"/>
    </source>
</evidence>
<dbReference type="PRINTS" id="PR00372">
    <property type="entry name" value="FYWHYDRXLASE"/>
</dbReference>
<dbReference type="Pfam" id="PF00351">
    <property type="entry name" value="Biopterin_H"/>
    <property type="match status" value="2"/>
</dbReference>
<reference evidence="10 11" key="1">
    <citation type="journal article" date="2018" name="Nat. Ecol. Evol.">
        <title>Shark genomes provide insights into elasmobranch evolution and the origin of vertebrates.</title>
        <authorList>
            <person name="Hara Y"/>
            <person name="Yamaguchi K"/>
            <person name="Onimaru K"/>
            <person name="Kadota M"/>
            <person name="Koyanagi M"/>
            <person name="Keeley SD"/>
            <person name="Tatsumi K"/>
            <person name="Tanaka K"/>
            <person name="Motone F"/>
            <person name="Kageyama Y"/>
            <person name="Nozu R"/>
            <person name="Adachi N"/>
            <person name="Nishimura O"/>
            <person name="Nakagawa R"/>
            <person name="Tanegashima C"/>
            <person name="Kiyatake I"/>
            <person name="Matsumoto R"/>
            <person name="Murakumo K"/>
            <person name="Nishida K"/>
            <person name="Terakita A"/>
            <person name="Kuratani S"/>
            <person name="Sato K"/>
            <person name="Hyodo S Kuraku.S."/>
        </authorList>
    </citation>
    <scope>NUCLEOTIDE SEQUENCE [LARGE SCALE GENOMIC DNA]</scope>
</reference>
<keyword evidence="4" id="KW-0560">Oxidoreductase</keyword>
<organism evidence="10 11">
    <name type="scientific">Chiloscyllium punctatum</name>
    <name type="common">Brownbanded bambooshark</name>
    <name type="synonym">Hemiscyllium punctatum</name>
    <dbReference type="NCBI Taxonomy" id="137246"/>
    <lineage>
        <taxon>Eukaryota</taxon>
        <taxon>Metazoa</taxon>
        <taxon>Chordata</taxon>
        <taxon>Craniata</taxon>
        <taxon>Vertebrata</taxon>
        <taxon>Chondrichthyes</taxon>
        <taxon>Elasmobranchii</taxon>
        <taxon>Galeomorphii</taxon>
        <taxon>Galeoidea</taxon>
        <taxon>Orectolobiformes</taxon>
        <taxon>Hemiscylliidae</taxon>
        <taxon>Chiloscyllium</taxon>
    </lineage>
</organism>
<keyword evidence="6" id="KW-0503">Monooxygenase</keyword>
<dbReference type="GO" id="GO:0006585">
    <property type="term" value="P:dopamine biosynthetic process from tyrosine"/>
    <property type="evidence" value="ECO:0007669"/>
    <property type="project" value="TreeGrafter"/>
</dbReference>
<dbReference type="PROSITE" id="PS51410">
    <property type="entry name" value="BH4_AAA_HYDROXYL_2"/>
    <property type="match status" value="1"/>
</dbReference>
<gene>
    <name evidence="10" type="ORF">chiPu_0016172</name>
</gene>
<protein>
    <recommendedName>
        <fullName evidence="9">Biopterin-dependent aromatic amino acid hydroxylase family profile domain-containing protein</fullName>
    </recommendedName>
</protein>
<dbReference type="Gene3D" id="1.10.800.10">
    <property type="entry name" value="Aromatic amino acid hydroxylase"/>
    <property type="match status" value="3"/>
</dbReference>
<dbReference type="InterPro" id="IPR001273">
    <property type="entry name" value="ArAA_hydroxylase"/>
</dbReference>
<evidence type="ECO:0000313" key="10">
    <source>
        <dbReference type="EMBL" id="GCC37667.1"/>
    </source>
</evidence>
<dbReference type="GO" id="GO:0005737">
    <property type="term" value="C:cytoplasm"/>
    <property type="evidence" value="ECO:0007669"/>
    <property type="project" value="TreeGrafter"/>
</dbReference>
<feature type="binding site" evidence="7">
    <location>
        <position position="200"/>
    </location>
    <ligand>
        <name>Fe cation</name>
        <dbReference type="ChEBI" id="CHEBI:24875"/>
    </ligand>
</feature>
<evidence type="ECO:0000256" key="1">
    <source>
        <dbReference type="ARBA" id="ARBA00001954"/>
    </source>
</evidence>
<keyword evidence="3 7" id="KW-0479">Metal-binding</keyword>
<dbReference type="GO" id="GO:0043204">
    <property type="term" value="C:perikaryon"/>
    <property type="evidence" value="ECO:0007669"/>
    <property type="project" value="TreeGrafter"/>
</dbReference>
<dbReference type="EMBL" id="BEZZ01001036">
    <property type="protein sequence ID" value="GCC37667.1"/>
    <property type="molecule type" value="Genomic_DNA"/>
</dbReference>
<dbReference type="GO" id="GO:0030424">
    <property type="term" value="C:axon"/>
    <property type="evidence" value="ECO:0007669"/>
    <property type="project" value="TreeGrafter"/>
</dbReference>
<comment type="caution">
    <text evidence="10">The sequence shown here is derived from an EMBL/GenBank/DDBJ whole genome shotgun (WGS) entry which is preliminary data.</text>
</comment>
<dbReference type="PANTHER" id="PTHR11473:SF19">
    <property type="entry name" value="BIOPTERIN-DEPENDENT AROMATIC AMINO ACID HYDROXYLASE FAMILY PROFILE DOMAIN-CONTAINING PROTEIN"/>
    <property type="match status" value="1"/>
</dbReference>
<dbReference type="InterPro" id="IPR019774">
    <property type="entry name" value="Aromatic-AA_hydroxylase_C"/>
</dbReference>
<dbReference type="AlphaFoldDB" id="A0A401T4X4"/>
<dbReference type="InterPro" id="IPR045865">
    <property type="entry name" value="ACT-like_dom_sf"/>
</dbReference>
<evidence type="ECO:0000256" key="6">
    <source>
        <dbReference type="ARBA" id="ARBA00023033"/>
    </source>
</evidence>
<dbReference type="InterPro" id="IPR036329">
    <property type="entry name" value="Aro-AA_hydroxylase_C_sf"/>
</dbReference>
<feature type="compositionally biased region" description="Basic and acidic residues" evidence="8">
    <location>
        <begin position="24"/>
        <end position="36"/>
    </location>
</feature>
<dbReference type="Proteomes" id="UP000287033">
    <property type="component" value="Unassembled WGS sequence"/>
</dbReference>
<keyword evidence="5 7" id="KW-0408">Iron</keyword>
<comment type="cofactor">
    <cofactor evidence="1 7">
        <name>Fe(2+)</name>
        <dbReference type="ChEBI" id="CHEBI:29033"/>
    </cofactor>
</comment>
<proteinExistence type="inferred from homology"/>